<evidence type="ECO:0000256" key="1">
    <source>
        <dbReference type="ARBA" id="ARBA00004752"/>
    </source>
</evidence>
<evidence type="ECO:0000256" key="4">
    <source>
        <dbReference type="ARBA" id="ARBA00022984"/>
    </source>
</evidence>
<dbReference type="GO" id="GO:0018104">
    <property type="term" value="P:peptidoglycan-protein cross-linking"/>
    <property type="evidence" value="ECO:0007669"/>
    <property type="project" value="TreeGrafter"/>
</dbReference>
<evidence type="ECO:0000313" key="9">
    <source>
        <dbReference type="Proteomes" id="UP000228996"/>
    </source>
</evidence>
<dbReference type="GO" id="GO:0071555">
    <property type="term" value="P:cell wall organization"/>
    <property type="evidence" value="ECO:0007669"/>
    <property type="project" value="UniProtKB-UniRule"/>
</dbReference>
<dbReference type="UniPathway" id="UPA00219"/>
<feature type="active site" description="Nucleophile" evidence="6">
    <location>
        <position position="183"/>
    </location>
</feature>
<evidence type="ECO:0000259" key="7">
    <source>
        <dbReference type="PROSITE" id="PS52029"/>
    </source>
</evidence>
<dbReference type="Proteomes" id="UP000228996">
    <property type="component" value="Unassembled WGS sequence"/>
</dbReference>
<dbReference type="PANTHER" id="PTHR30582:SF2">
    <property type="entry name" value="L,D-TRANSPEPTIDASE YCIB-RELATED"/>
    <property type="match status" value="1"/>
</dbReference>
<accession>A0A2M6XDQ6</accession>
<feature type="domain" description="L,D-TPase catalytic" evidence="7">
    <location>
        <begin position="84"/>
        <end position="221"/>
    </location>
</feature>
<dbReference type="PANTHER" id="PTHR30582">
    <property type="entry name" value="L,D-TRANSPEPTIDASE"/>
    <property type="match status" value="1"/>
</dbReference>
<sequence length="254" mass="28144">MKKFGSRLIMVLLLSGSIYWVSKSISENNICANSITCINNLSVQIDNDTDGIFEGQKIIPPKIDLAQDNVKPKVLGAEIPAGPKHIYVDLTTQTLSAYQGENLVMKTFVSTGRWGKTPTGEFAIWVKLRATRMAGGQGADYYNLPNVPYVMFFSNNEVPASKGFSLHGAYWHNNFGYTMSHGCVNMRIIDAEALYNWADPVTTSNTTHATKDNPGTTVTIYGEPYISKLPASDLRLLILINRSTDNLNYVYTQT</sequence>
<comment type="pathway">
    <text evidence="1 6">Cell wall biogenesis; peptidoglycan biosynthesis.</text>
</comment>
<gene>
    <name evidence="8" type="ORF">COT44_01330</name>
</gene>
<dbReference type="AlphaFoldDB" id="A0A2M6XDQ6"/>
<proteinExistence type="predicted"/>
<name>A0A2M6XDQ6_9BACT</name>
<protein>
    <recommendedName>
        <fullName evidence="7">L,D-TPase catalytic domain-containing protein</fullName>
    </recommendedName>
</protein>
<keyword evidence="2" id="KW-0808">Transferase</keyword>
<comment type="caution">
    <text evidence="8">The sequence shown here is derived from an EMBL/GenBank/DDBJ whole genome shotgun (WGS) entry which is preliminary data.</text>
</comment>
<dbReference type="Gene3D" id="2.40.440.10">
    <property type="entry name" value="L,D-transpeptidase catalytic domain-like"/>
    <property type="match status" value="1"/>
</dbReference>
<keyword evidence="4 6" id="KW-0573">Peptidoglycan synthesis</keyword>
<dbReference type="GO" id="GO:0016740">
    <property type="term" value="F:transferase activity"/>
    <property type="evidence" value="ECO:0007669"/>
    <property type="project" value="UniProtKB-KW"/>
</dbReference>
<evidence type="ECO:0000256" key="6">
    <source>
        <dbReference type="PROSITE-ProRule" id="PRU01373"/>
    </source>
</evidence>
<dbReference type="InterPro" id="IPR005490">
    <property type="entry name" value="LD_TPept_cat_dom"/>
</dbReference>
<dbReference type="InterPro" id="IPR038063">
    <property type="entry name" value="Transpep_catalytic_dom"/>
</dbReference>
<keyword evidence="5 6" id="KW-0961">Cell wall biogenesis/degradation</keyword>
<dbReference type="GO" id="GO:0005576">
    <property type="term" value="C:extracellular region"/>
    <property type="evidence" value="ECO:0007669"/>
    <property type="project" value="TreeGrafter"/>
</dbReference>
<evidence type="ECO:0000256" key="3">
    <source>
        <dbReference type="ARBA" id="ARBA00022960"/>
    </source>
</evidence>
<dbReference type="EMBL" id="PEYO01000006">
    <property type="protein sequence ID" value="PIU03779.1"/>
    <property type="molecule type" value="Genomic_DNA"/>
</dbReference>
<dbReference type="SUPFAM" id="SSF141523">
    <property type="entry name" value="L,D-transpeptidase catalytic domain-like"/>
    <property type="match status" value="1"/>
</dbReference>
<dbReference type="GO" id="GO:0008360">
    <property type="term" value="P:regulation of cell shape"/>
    <property type="evidence" value="ECO:0007669"/>
    <property type="project" value="UniProtKB-UniRule"/>
</dbReference>
<dbReference type="CDD" id="cd16913">
    <property type="entry name" value="YkuD_like"/>
    <property type="match status" value="1"/>
</dbReference>
<organism evidence="8 9">
    <name type="scientific">Candidatus Shapirobacteria bacterium CG08_land_8_20_14_0_20_39_18</name>
    <dbReference type="NCBI Taxonomy" id="1974883"/>
    <lineage>
        <taxon>Bacteria</taxon>
        <taxon>Candidatus Shapironibacteriota</taxon>
    </lineage>
</organism>
<evidence type="ECO:0000256" key="2">
    <source>
        <dbReference type="ARBA" id="ARBA00022679"/>
    </source>
</evidence>
<dbReference type="InterPro" id="IPR050979">
    <property type="entry name" value="LD-transpeptidase"/>
</dbReference>
<feature type="active site" description="Proton donor/acceptor" evidence="6">
    <location>
        <position position="167"/>
    </location>
</feature>
<evidence type="ECO:0000256" key="5">
    <source>
        <dbReference type="ARBA" id="ARBA00023316"/>
    </source>
</evidence>
<evidence type="ECO:0000313" key="8">
    <source>
        <dbReference type="EMBL" id="PIU03779.1"/>
    </source>
</evidence>
<reference evidence="9" key="1">
    <citation type="submission" date="2017-09" db="EMBL/GenBank/DDBJ databases">
        <title>Depth-based differentiation of microbial function through sediment-hosted aquifers and enrichment of novel symbionts in the deep terrestrial subsurface.</title>
        <authorList>
            <person name="Probst A.J."/>
            <person name="Ladd B."/>
            <person name="Jarett J.K."/>
            <person name="Geller-Mcgrath D.E."/>
            <person name="Sieber C.M.K."/>
            <person name="Emerson J.B."/>
            <person name="Anantharaman K."/>
            <person name="Thomas B.C."/>
            <person name="Malmstrom R."/>
            <person name="Stieglmeier M."/>
            <person name="Klingl A."/>
            <person name="Woyke T."/>
            <person name="Ryan C.M."/>
            <person name="Banfield J.F."/>
        </authorList>
    </citation>
    <scope>NUCLEOTIDE SEQUENCE [LARGE SCALE GENOMIC DNA]</scope>
</reference>
<keyword evidence="3 6" id="KW-0133">Cell shape</keyword>
<dbReference type="PROSITE" id="PS52029">
    <property type="entry name" value="LD_TPASE"/>
    <property type="match status" value="1"/>
</dbReference>
<dbReference type="Pfam" id="PF03734">
    <property type="entry name" value="YkuD"/>
    <property type="match status" value="1"/>
</dbReference>
<dbReference type="GO" id="GO:0071972">
    <property type="term" value="F:peptidoglycan L,D-transpeptidase activity"/>
    <property type="evidence" value="ECO:0007669"/>
    <property type="project" value="TreeGrafter"/>
</dbReference>